<dbReference type="FunFam" id="3.20.20.80:FF:000076">
    <property type="entry name" value="Mannan endo-1,4-beta-mannosidase A"/>
    <property type="match status" value="1"/>
</dbReference>
<evidence type="ECO:0000256" key="7">
    <source>
        <dbReference type="ARBA" id="ARBA00022729"/>
    </source>
</evidence>
<sequence>MRSLSSIALLSVVGAASAQAGPWAQCGGKSFSGSSECASGWKCQELNEWFSQCVPGAESTTPTVSSTPTPTDAPSVSITASVTTGINKSISVSSASKSTPLPSSSSASPSPRPTGSGSFAKADGLQFSIDGETKYFAGTNAYWLPFQMNDADIDSVFDHLEQAGLKILRVWGFNDVNTAPSPGTVYFQLHDKEKGTSTINTGKDGLQRLDYVVAAAEKHGVKLIIPFVNSWDDYGGYNAYVKAYGGSKTEWFTNEKIQSVYQAYIKAVVSRYRDSPAIFAWELGNEPRCSGCSTDVIHGWATKISAYIKSLDPNHMVALGDEGMGLTIGSDQSYPYGTSEGNDFEKNLAIPDIDFGTLHLYTTDWGIKDNAWGNGWVENHAKACKAAGKPCLFEEYGMKGNHCTDELKWQKTSLSSGTAADLIWQYGQQLSTGESPKDAYSIFYGTDEWKCAVMDHMENVNKN</sequence>
<dbReference type="InterPro" id="IPR035971">
    <property type="entry name" value="CBD_sf"/>
</dbReference>
<keyword evidence="7 13" id="KW-0732">Signal</keyword>
<dbReference type="eggNOG" id="ENOG502QS4Q">
    <property type="taxonomic scope" value="Eukaryota"/>
</dbReference>
<comment type="similarity">
    <text evidence="4">Belongs to the glycosyl hydrolase 5 (cellulase A) family.</text>
</comment>
<dbReference type="Pfam" id="PF00734">
    <property type="entry name" value="CBM_1"/>
    <property type="match status" value="1"/>
</dbReference>
<gene>
    <name evidence="15" type="ORF">OAory_01103640</name>
</gene>
<dbReference type="PROSITE" id="PS00562">
    <property type="entry name" value="CBM1_1"/>
    <property type="match status" value="1"/>
</dbReference>
<dbReference type="GO" id="GO:0030248">
    <property type="term" value="F:cellulose binding"/>
    <property type="evidence" value="ECO:0007669"/>
    <property type="project" value="InterPro"/>
</dbReference>
<protein>
    <recommendedName>
        <fullName evidence="5">mannan endo-1,4-beta-mannosidase</fullName>
        <ecNumber evidence="5">3.2.1.78</ecNumber>
    </recommendedName>
    <alternativeName>
        <fullName evidence="11">Endo-beta-1,4-mannanase F</fullName>
    </alternativeName>
</protein>
<keyword evidence="8 15" id="KW-0378">Hydrolase</keyword>
<comment type="caution">
    <text evidence="15">The sequence shown here is derived from an EMBL/GenBank/DDBJ whole genome shotgun (WGS) entry which is preliminary data.</text>
</comment>
<evidence type="ECO:0000256" key="5">
    <source>
        <dbReference type="ARBA" id="ARBA00012706"/>
    </source>
</evidence>
<feature type="signal peptide" evidence="13">
    <location>
        <begin position="1"/>
        <end position="20"/>
    </location>
</feature>
<dbReference type="AlphaFoldDB" id="A0A1S9DJ63"/>
<evidence type="ECO:0000313" key="15">
    <source>
        <dbReference type="EMBL" id="OOO09068.1"/>
    </source>
</evidence>
<dbReference type="EMBL" id="MKZY01000005">
    <property type="protein sequence ID" value="OOO09068.1"/>
    <property type="molecule type" value="Genomic_DNA"/>
</dbReference>
<evidence type="ECO:0000256" key="6">
    <source>
        <dbReference type="ARBA" id="ARBA00022525"/>
    </source>
</evidence>
<keyword evidence="6" id="KW-0964">Secreted</keyword>
<feature type="compositionally biased region" description="Low complexity" evidence="12">
    <location>
        <begin position="93"/>
        <end position="118"/>
    </location>
</feature>
<proteinExistence type="inferred from homology"/>
<comment type="catalytic activity">
    <reaction evidence="1">
        <text>Random hydrolysis of (1-&gt;4)-beta-D-mannosidic linkages in mannans, galactomannans and glucomannans.</text>
        <dbReference type="EC" id="3.2.1.78"/>
    </reaction>
</comment>
<dbReference type="Proteomes" id="UP000190312">
    <property type="component" value="Unassembled WGS sequence"/>
</dbReference>
<evidence type="ECO:0000256" key="2">
    <source>
        <dbReference type="ARBA" id="ARBA00002993"/>
    </source>
</evidence>
<dbReference type="VEuPathDB" id="FungiDB:AO090038000444"/>
<dbReference type="GO" id="GO:0005576">
    <property type="term" value="C:extracellular region"/>
    <property type="evidence" value="ECO:0007669"/>
    <property type="project" value="UniProtKB-SubCell"/>
</dbReference>
<accession>A0A1S9DJ63</accession>
<dbReference type="OrthoDB" id="406631at2759"/>
<dbReference type="SUPFAM" id="SSF51445">
    <property type="entry name" value="(Trans)glycosidases"/>
    <property type="match status" value="1"/>
</dbReference>
<dbReference type="Gene3D" id="3.20.20.80">
    <property type="entry name" value="Glycosidases"/>
    <property type="match status" value="1"/>
</dbReference>
<dbReference type="PROSITE" id="PS51164">
    <property type="entry name" value="CBM1_2"/>
    <property type="match status" value="1"/>
</dbReference>
<dbReference type="InterPro" id="IPR045053">
    <property type="entry name" value="MAN-like"/>
</dbReference>
<dbReference type="SMR" id="A0A1S9DJ63"/>
<dbReference type="InterPro" id="IPR017853">
    <property type="entry name" value="GH"/>
</dbReference>
<evidence type="ECO:0000256" key="4">
    <source>
        <dbReference type="ARBA" id="ARBA00005641"/>
    </source>
</evidence>
<dbReference type="EC" id="3.2.1.78" evidence="5"/>
<evidence type="ECO:0000256" key="12">
    <source>
        <dbReference type="SAM" id="MobiDB-lite"/>
    </source>
</evidence>
<evidence type="ECO:0000256" key="1">
    <source>
        <dbReference type="ARBA" id="ARBA00001678"/>
    </source>
</evidence>
<evidence type="ECO:0000259" key="14">
    <source>
        <dbReference type="PROSITE" id="PS51164"/>
    </source>
</evidence>
<dbReference type="Pfam" id="PF26410">
    <property type="entry name" value="GH5_mannosidase"/>
    <property type="match status" value="1"/>
</dbReference>
<keyword evidence="10" id="KW-0326">Glycosidase</keyword>
<feature type="region of interest" description="Disordered" evidence="12">
    <location>
        <begin position="57"/>
        <end position="78"/>
    </location>
</feature>
<dbReference type="PANTHER" id="PTHR31451">
    <property type="match status" value="1"/>
</dbReference>
<organism evidence="15 16">
    <name type="scientific">Aspergillus oryzae</name>
    <name type="common">Yellow koji mold</name>
    <dbReference type="NCBI Taxonomy" id="5062"/>
    <lineage>
        <taxon>Eukaryota</taxon>
        <taxon>Fungi</taxon>
        <taxon>Dikarya</taxon>
        <taxon>Ascomycota</taxon>
        <taxon>Pezizomycotina</taxon>
        <taxon>Eurotiomycetes</taxon>
        <taxon>Eurotiomycetidae</taxon>
        <taxon>Eurotiales</taxon>
        <taxon>Aspergillaceae</taxon>
        <taxon>Aspergillus</taxon>
        <taxon>Aspergillus subgen. Circumdati</taxon>
    </lineage>
</organism>
<feature type="region of interest" description="Disordered" evidence="12">
    <location>
        <begin position="93"/>
        <end position="121"/>
    </location>
</feature>
<keyword evidence="9" id="KW-0119">Carbohydrate metabolism</keyword>
<evidence type="ECO:0000256" key="9">
    <source>
        <dbReference type="ARBA" id="ARBA00023277"/>
    </source>
</evidence>
<feature type="chain" id="PRO_5010575347" description="mannan endo-1,4-beta-mannosidase" evidence="13">
    <location>
        <begin position="21"/>
        <end position="463"/>
    </location>
</feature>
<comment type="function">
    <text evidence="2">Endo-1,4-mannanase, a crucial enzyme for depolymerization of seed galactomannans and wood galactoglucomannans.</text>
</comment>
<evidence type="ECO:0000256" key="10">
    <source>
        <dbReference type="ARBA" id="ARBA00023295"/>
    </source>
</evidence>
<dbReference type="SMART" id="SM00236">
    <property type="entry name" value="fCBD"/>
    <property type="match status" value="1"/>
</dbReference>
<dbReference type="InterPro" id="IPR000254">
    <property type="entry name" value="CBD"/>
</dbReference>
<name>A0A1S9DJ63_ASPOZ</name>
<dbReference type="GO" id="GO:0016985">
    <property type="term" value="F:mannan endo-1,4-beta-mannosidase activity"/>
    <property type="evidence" value="ECO:0007669"/>
    <property type="project" value="UniProtKB-EC"/>
</dbReference>
<dbReference type="SUPFAM" id="SSF57180">
    <property type="entry name" value="Cellulose-binding domain"/>
    <property type="match status" value="1"/>
</dbReference>
<evidence type="ECO:0000256" key="3">
    <source>
        <dbReference type="ARBA" id="ARBA00004613"/>
    </source>
</evidence>
<feature type="compositionally biased region" description="Low complexity" evidence="12">
    <location>
        <begin position="59"/>
        <end position="77"/>
    </location>
</feature>
<comment type="subcellular location">
    <subcellularLocation>
        <location evidence="3">Secreted</location>
    </subcellularLocation>
</comment>
<evidence type="ECO:0000256" key="13">
    <source>
        <dbReference type="SAM" id="SignalP"/>
    </source>
</evidence>
<dbReference type="InterPro" id="IPR001547">
    <property type="entry name" value="Glyco_hydro_5"/>
</dbReference>
<dbReference type="GO" id="GO:0046355">
    <property type="term" value="P:mannan catabolic process"/>
    <property type="evidence" value="ECO:0007669"/>
    <property type="project" value="UniProtKB-ARBA"/>
</dbReference>
<evidence type="ECO:0000313" key="16">
    <source>
        <dbReference type="Proteomes" id="UP000190312"/>
    </source>
</evidence>
<reference evidence="15 16" key="1">
    <citation type="submission" date="2016-10" db="EMBL/GenBank/DDBJ databases">
        <title>Genome sequencing of Aspergillus oryzae BCC7051.</title>
        <authorList>
            <person name="Thammarongtham C."/>
            <person name="Vorapreeda T."/>
            <person name="Nookaew I."/>
            <person name="Srisuk T."/>
            <person name="Land M."/>
            <person name="Jeennor S."/>
            <person name="Laoteng K."/>
        </authorList>
    </citation>
    <scope>NUCLEOTIDE SEQUENCE [LARGE SCALE GENOMIC DNA]</scope>
    <source>
        <strain evidence="15 16">BCC7051</strain>
    </source>
</reference>
<evidence type="ECO:0000256" key="11">
    <source>
        <dbReference type="ARBA" id="ARBA00033295"/>
    </source>
</evidence>
<dbReference type="OMA" id="YFQLHDK"/>
<evidence type="ECO:0000256" key="8">
    <source>
        <dbReference type="ARBA" id="ARBA00022801"/>
    </source>
</evidence>
<dbReference type="PANTHER" id="PTHR31451:SF57">
    <property type="entry name" value="BETA-1,4-ENDOGLUCANASE (EUROFUNG)-RELATED"/>
    <property type="match status" value="1"/>
</dbReference>
<feature type="domain" description="CBM1" evidence="14">
    <location>
        <begin position="18"/>
        <end position="54"/>
    </location>
</feature>